<evidence type="ECO:0000259" key="3">
    <source>
        <dbReference type="PROSITE" id="PS51186"/>
    </source>
</evidence>
<protein>
    <submittedName>
        <fullName evidence="4">Ribosomal-protein-alanine acetyltransferase</fullName>
    </submittedName>
</protein>
<dbReference type="PROSITE" id="PS51186">
    <property type="entry name" value="GNAT"/>
    <property type="match status" value="1"/>
</dbReference>
<dbReference type="KEGG" id="acr:Acry_1772"/>
<dbReference type="eggNOG" id="COG0456">
    <property type="taxonomic scope" value="Bacteria"/>
</dbReference>
<dbReference type="InterPro" id="IPR000182">
    <property type="entry name" value="GNAT_dom"/>
</dbReference>
<dbReference type="HOGENOM" id="CLU_013985_23_2_5"/>
<proteinExistence type="predicted"/>
<dbReference type="EMBL" id="CP000697">
    <property type="protein sequence ID" value="ABQ30975.1"/>
    <property type="molecule type" value="Genomic_DNA"/>
</dbReference>
<dbReference type="PANTHER" id="PTHR43420">
    <property type="entry name" value="ACETYLTRANSFERASE"/>
    <property type="match status" value="1"/>
</dbReference>
<dbReference type="Proteomes" id="UP000000245">
    <property type="component" value="Chromosome"/>
</dbReference>
<dbReference type="Gene3D" id="3.40.630.30">
    <property type="match status" value="1"/>
</dbReference>
<dbReference type="SUPFAM" id="SSF55729">
    <property type="entry name" value="Acyl-CoA N-acyltransferases (Nat)"/>
    <property type="match status" value="1"/>
</dbReference>
<keyword evidence="5" id="KW-1185">Reference proteome</keyword>
<dbReference type="InterPro" id="IPR016181">
    <property type="entry name" value="Acyl_CoA_acyltransferase"/>
</dbReference>
<name>A5FZE3_ACICJ</name>
<keyword evidence="1 4" id="KW-0808">Transferase</keyword>
<dbReference type="AlphaFoldDB" id="A5FZE3"/>
<evidence type="ECO:0000313" key="5">
    <source>
        <dbReference type="Proteomes" id="UP000000245"/>
    </source>
</evidence>
<feature type="domain" description="N-acetyltransferase" evidence="3">
    <location>
        <begin position="4"/>
        <end position="144"/>
    </location>
</feature>
<evidence type="ECO:0000313" key="4">
    <source>
        <dbReference type="EMBL" id="ABQ30975.1"/>
    </source>
</evidence>
<dbReference type="Pfam" id="PF00583">
    <property type="entry name" value="Acetyltransf_1"/>
    <property type="match status" value="1"/>
</dbReference>
<dbReference type="InterPro" id="IPR050680">
    <property type="entry name" value="YpeA/RimI_acetyltransf"/>
</dbReference>
<dbReference type="PANTHER" id="PTHR43420:SF12">
    <property type="entry name" value="N-ACETYLTRANSFERASE DOMAIN-CONTAINING PROTEIN"/>
    <property type="match status" value="1"/>
</dbReference>
<gene>
    <name evidence="4" type="ordered locus">Acry_1772</name>
</gene>
<dbReference type="STRING" id="349163.Acry_1772"/>
<dbReference type="RefSeq" id="WP_011942477.1">
    <property type="nucleotide sequence ID" value="NC_009484.1"/>
</dbReference>
<organism evidence="4 5">
    <name type="scientific">Acidiphilium cryptum (strain JF-5)</name>
    <dbReference type="NCBI Taxonomy" id="349163"/>
    <lineage>
        <taxon>Bacteria</taxon>
        <taxon>Pseudomonadati</taxon>
        <taxon>Pseudomonadota</taxon>
        <taxon>Alphaproteobacteria</taxon>
        <taxon>Acetobacterales</taxon>
        <taxon>Acidocellaceae</taxon>
        <taxon>Acidiphilium</taxon>
    </lineage>
</organism>
<dbReference type="GO" id="GO:0016747">
    <property type="term" value="F:acyltransferase activity, transferring groups other than amino-acyl groups"/>
    <property type="evidence" value="ECO:0007669"/>
    <property type="project" value="InterPro"/>
</dbReference>
<accession>A5FZE3</accession>
<keyword evidence="2" id="KW-0012">Acyltransferase</keyword>
<reference evidence="4 5" key="1">
    <citation type="submission" date="2007-05" db="EMBL/GenBank/DDBJ databases">
        <title>Complete sequence of chromosome of Acidiphilium cryptum JF-5.</title>
        <authorList>
            <consortium name="US DOE Joint Genome Institute"/>
            <person name="Copeland A."/>
            <person name="Lucas S."/>
            <person name="Lapidus A."/>
            <person name="Barry K."/>
            <person name="Detter J.C."/>
            <person name="Glavina del Rio T."/>
            <person name="Hammon N."/>
            <person name="Israni S."/>
            <person name="Dalin E."/>
            <person name="Tice H."/>
            <person name="Pitluck S."/>
            <person name="Sims D."/>
            <person name="Brettin T."/>
            <person name="Bruce D."/>
            <person name="Han C."/>
            <person name="Schmutz J."/>
            <person name="Larimer F."/>
            <person name="Land M."/>
            <person name="Hauser L."/>
            <person name="Kyrpides N."/>
            <person name="Kim E."/>
            <person name="Magnuson T."/>
            <person name="Richardson P."/>
        </authorList>
    </citation>
    <scope>NUCLEOTIDE SEQUENCE [LARGE SCALE GENOMIC DNA]</scope>
    <source>
        <strain evidence="4 5">JF-5</strain>
    </source>
</reference>
<evidence type="ECO:0000256" key="2">
    <source>
        <dbReference type="ARBA" id="ARBA00023315"/>
    </source>
</evidence>
<sequence>MNGSGPAPVNRVHAEALAALHEAAFPDDPWPGSAFAALLDNPTTFGFLDPAGGLVIARAVAGEAEILTIGVAPPARRRGLARALLTAALAAARARGAETVFLEVEADNAAAIALYRAAGFIAAGRRRDYYGAGRDALLFSLRLSGSPE</sequence>
<evidence type="ECO:0000256" key="1">
    <source>
        <dbReference type="ARBA" id="ARBA00022679"/>
    </source>
</evidence>